<feature type="transmembrane region" description="Helical" evidence="1">
    <location>
        <begin position="73"/>
        <end position="95"/>
    </location>
</feature>
<dbReference type="EMBL" id="QPMM01000017">
    <property type="protein sequence ID" value="RFS19049.1"/>
    <property type="molecule type" value="Genomic_DNA"/>
</dbReference>
<evidence type="ECO:0000313" key="3">
    <source>
        <dbReference type="Proteomes" id="UP000260644"/>
    </source>
</evidence>
<feature type="transmembrane region" description="Helical" evidence="1">
    <location>
        <begin position="187"/>
        <end position="211"/>
    </location>
</feature>
<evidence type="ECO:0000313" key="2">
    <source>
        <dbReference type="EMBL" id="RFS19049.1"/>
    </source>
</evidence>
<gene>
    <name evidence="2" type="ORF">DVR12_25455</name>
</gene>
<name>A0A3E1Y2X1_9BACT</name>
<keyword evidence="1" id="KW-0812">Transmembrane</keyword>
<keyword evidence="1" id="KW-0472">Membrane</keyword>
<sequence length="214" mass="23977">MHPVERVSVSLGLALLVFALFYFCKIPINPLVFSVLLWDVFAISYITMGWIVFFSRNVDEIRTWGRVDDGNRVFVMAVVIIAAVASLVIVLLMLLSNDLGPSKGTYLPIAICGMLASWTMVHTTFAFHYADIYYDDDTTDKTKHAGGLIFPGEKNPDYIDFAYFSFVIGMTFQVSDVQISGKLLRRVVLFHGLMSFILNTFVLALTINLIAGLR</sequence>
<dbReference type="OrthoDB" id="64737at2"/>
<evidence type="ECO:0000256" key="1">
    <source>
        <dbReference type="SAM" id="Phobius"/>
    </source>
</evidence>
<comment type="caution">
    <text evidence="2">The sequence shown here is derived from an EMBL/GenBank/DDBJ whole genome shotgun (WGS) entry which is preliminary data.</text>
</comment>
<feature type="transmembrane region" description="Helical" evidence="1">
    <location>
        <begin position="31"/>
        <end position="53"/>
    </location>
</feature>
<dbReference type="AlphaFoldDB" id="A0A3E1Y2X1"/>
<dbReference type="InterPro" id="IPR009781">
    <property type="entry name" value="DUF1345"/>
</dbReference>
<proteinExistence type="predicted"/>
<accession>A0A3E1Y2X1</accession>
<dbReference type="Pfam" id="PF07077">
    <property type="entry name" value="DUF1345"/>
    <property type="match status" value="1"/>
</dbReference>
<feature type="transmembrane region" description="Helical" evidence="1">
    <location>
        <begin position="107"/>
        <end position="130"/>
    </location>
</feature>
<keyword evidence="1" id="KW-1133">Transmembrane helix</keyword>
<reference evidence="2 3" key="1">
    <citation type="submission" date="2018-07" db="EMBL/GenBank/DDBJ databases">
        <title>Chitinophaga K2CV101002-2 sp. nov., isolated from a monsoon evergreen broad-leaved forest soil.</title>
        <authorList>
            <person name="Lv Y."/>
        </authorList>
    </citation>
    <scope>NUCLEOTIDE SEQUENCE [LARGE SCALE GENOMIC DNA]</scope>
    <source>
        <strain evidence="2 3">GDMCC 1.1288</strain>
    </source>
</reference>
<protein>
    <submittedName>
        <fullName evidence="2">DUF1345 domain-containing protein</fullName>
    </submittedName>
</protein>
<keyword evidence="3" id="KW-1185">Reference proteome</keyword>
<organism evidence="2 3">
    <name type="scientific">Chitinophaga silvatica</name>
    <dbReference type="NCBI Taxonomy" id="2282649"/>
    <lineage>
        <taxon>Bacteria</taxon>
        <taxon>Pseudomonadati</taxon>
        <taxon>Bacteroidota</taxon>
        <taxon>Chitinophagia</taxon>
        <taxon>Chitinophagales</taxon>
        <taxon>Chitinophagaceae</taxon>
        <taxon>Chitinophaga</taxon>
    </lineage>
</organism>
<feature type="transmembrane region" description="Helical" evidence="1">
    <location>
        <begin position="6"/>
        <end position="24"/>
    </location>
</feature>
<dbReference type="Proteomes" id="UP000260644">
    <property type="component" value="Unassembled WGS sequence"/>
</dbReference>